<keyword evidence="1" id="KW-0812">Transmembrane</keyword>
<evidence type="ECO:0000256" key="2">
    <source>
        <dbReference type="SAM" id="SignalP"/>
    </source>
</evidence>
<evidence type="ECO:0000313" key="5">
    <source>
        <dbReference type="Proteomes" id="UP000823388"/>
    </source>
</evidence>
<sequence>MFLILTLNLAISWPMDGRNCTANARLQEQMYCPSDAVETFQNTMGKQIWLENALLLASPGIMGVLVGIGGYGRRYRHHPFTRFIFLGANTLFLPIISYVVSTLGDRSNDYVNLHNDCITFAALCHSNFHPCMVITWAFLVQIAALNTTSVVAINRREGRKVGPPLELLVKGIWTFYLGASITKQRFLYGFLGFGPSDHQTSFTLITCTKIMFAPFAILCAKIWFKCYAFEKARLSFALARNPSLIFGYMQQLQQQEGQHDEPSVGEEAPLPPPLLVMGEDSAQVEKQHEGYVFSNESGAAGTENIGLVTLDRVWQLDNVLPTTSTPRLKDLCLSFALFKLLRCRFAKYKVTNSGSTKMLNFFWSLLLQNGEHDRVFRVIADELSFLHDYYYSSHPTSYVKFWLPILGIFISLLSIYYCIVAPCFIVMIAAHKNSSAQIHCWFWCHNAAVAVISKWHSRRFGSLYFDVVPVFLLLALVLITEVGEISSYICSNWTKVSLICHHLNRGSSQHPLRMHKWVRFLLQLRSKRTKHWDETMGQCSVLVLDPRATLPALLRRLLWLPDRKRKVKVPAAVKVCIFDVLRSIHSNGHQLRNGAASLRRSCIGERFLWACNRRSGTAEVMLTWHIATCILEVRHPCRPHGSPLISDQLHQIAATHLSRYCAYLMAWSPELLPDEDVWSKSLYKAVKEDAGRALAARAAAAGPLVTPEVQYRELVQLLGEDSRHEVLKNGVKLATQLAELVEETPWAVLARFWAEMVLHAAPSKNLRGHSKAVARGGELITLLWALLFHAGIEATPAETDGTMASIVLDI</sequence>
<name>A0A8T0VFI5_PANVG</name>
<comment type="caution">
    <text evidence="4">The sequence shown here is derived from an EMBL/GenBank/DDBJ whole genome shotgun (WGS) entry which is preliminary data.</text>
</comment>
<keyword evidence="5" id="KW-1185">Reference proteome</keyword>
<dbReference type="Pfam" id="PF13968">
    <property type="entry name" value="DUF4220"/>
    <property type="match status" value="1"/>
</dbReference>
<feature type="domain" description="DUF4220" evidence="3">
    <location>
        <begin position="88"/>
        <end position="542"/>
    </location>
</feature>
<feature type="transmembrane region" description="Helical" evidence="1">
    <location>
        <begin position="83"/>
        <end position="100"/>
    </location>
</feature>
<keyword evidence="1" id="KW-0472">Membrane</keyword>
<dbReference type="Pfam" id="PF04578">
    <property type="entry name" value="DUF594"/>
    <property type="match status" value="1"/>
</dbReference>
<dbReference type="InterPro" id="IPR025315">
    <property type="entry name" value="DUF4220"/>
</dbReference>
<feature type="transmembrane region" description="Helical" evidence="1">
    <location>
        <begin position="133"/>
        <end position="153"/>
    </location>
</feature>
<accession>A0A8T0VFI5</accession>
<dbReference type="PANTHER" id="PTHR31325">
    <property type="entry name" value="OS01G0798800 PROTEIN-RELATED"/>
    <property type="match status" value="1"/>
</dbReference>
<feature type="transmembrane region" description="Helical" evidence="1">
    <location>
        <begin position="202"/>
        <end position="224"/>
    </location>
</feature>
<dbReference type="EMBL" id="CM029040">
    <property type="protein sequence ID" value="KAG2632336.1"/>
    <property type="molecule type" value="Genomic_DNA"/>
</dbReference>
<organism evidence="4 5">
    <name type="scientific">Panicum virgatum</name>
    <name type="common">Blackwell switchgrass</name>
    <dbReference type="NCBI Taxonomy" id="38727"/>
    <lineage>
        <taxon>Eukaryota</taxon>
        <taxon>Viridiplantae</taxon>
        <taxon>Streptophyta</taxon>
        <taxon>Embryophyta</taxon>
        <taxon>Tracheophyta</taxon>
        <taxon>Spermatophyta</taxon>
        <taxon>Magnoliopsida</taxon>
        <taxon>Liliopsida</taxon>
        <taxon>Poales</taxon>
        <taxon>Poaceae</taxon>
        <taxon>PACMAD clade</taxon>
        <taxon>Panicoideae</taxon>
        <taxon>Panicodae</taxon>
        <taxon>Paniceae</taxon>
        <taxon>Panicinae</taxon>
        <taxon>Panicum</taxon>
        <taxon>Panicum sect. Hiantes</taxon>
    </lineage>
</organism>
<keyword evidence="1" id="KW-1133">Transmembrane helix</keyword>
<feature type="transmembrane region" description="Helical" evidence="1">
    <location>
        <begin position="165"/>
        <end position="182"/>
    </location>
</feature>
<feature type="transmembrane region" description="Helical" evidence="1">
    <location>
        <begin position="436"/>
        <end position="456"/>
    </location>
</feature>
<proteinExistence type="predicted"/>
<reference evidence="4" key="1">
    <citation type="submission" date="2020-05" db="EMBL/GenBank/DDBJ databases">
        <title>WGS assembly of Panicum virgatum.</title>
        <authorList>
            <person name="Lovell J.T."/>
            <person name="Jenkins J."/>
            <person name="Shu S."/>
            <person name="Juenger T.E."/>
            <person name="Schmutz J."/>
        </authorList>
    </citation>
    <scope>NUCLEOTIDE SEQUENCE</scope>
    <source>
        <strain evidence="4">AP13</strain>
    </source>
</reference>
<protein>
    <recommendedName>
        <fullName evidence="3">DUF4220 domain-containing protein</fullName>
    </recommendedName>
</protein>
<feature type="chain" id="PRO_5035841051" description="DUF4220 domain-containing protein" evidence="2">
    <location>
        <begin position="18"/>
        <end position="810"/>
    </location>
</feature>
<feature type="transmembrane region" description="Helical" evidence="1">
    <location>
        <begin position="463"/>
        <end position="480"/>
    </location>
</feature>
<dbReference type="Proteomes" id="UP000823388">
    <property type="component" value="Chromosome 2N"/>
</dbReference>
<keyword evidence="2" id="KW-0732">Signal</keyword>
<dbReference type="InterPro" id="IPR007658">
    <property type="entry name" value="DUF594"/>
</dbReference>
<evidence type="ECO:0000259" key="3">
    <source>
        <dbReference type="Pfam" id="PF13968"/>
    </source>
</evidence>
<feature type="signal peptide" evidence="2">
    <location>
        <begin position="1"/>
        <end position="17"/>
    </location>
</feature>
<evidence type="ECO:0000256" key="1">
    <source>
        <dbReference type="SAM" id="Phobius"/>
    </source>
</evidence>
<evidence type="ECO:0000313" key="4">
    <source>
        <dbReference type="EMBL" id="KAG2632336.1"/>
    </source>
</evidence>
<feature type="transmembrane region" description="Helical" evidence="1">
    <location>
        <begin position="48"/>
        <end position="71"/>
    </location>
</feature>
<dbReference type="AlphaFoldDB" id="A0A8T0VFI5"/>
<gene>
    <name evidence="4" type="ORF">PVAP13_2NG077700</name>
</gene>
<feature type="transmembrane region" description="Helical" evidence="1">
    <location>
        <begin position="401"/>
        <end position="430"/>
    </location>
</feature>